<sequence length="368" mass="40416">MASTQFLPSHDLLHQTEWIYHMTPTGEEHVTIPVEFLNINIIGSATEDRHAQREYFLAAREKLRRRLLARGITSGQESPASLLLRISRAITHASAVAGSFLWKFVPLREEDGFADGGKDEGWEECSSCHDFVGVSQRGGDGDSESDSDNEHSITKANTLLDSYDTLEDFTVRLEFSLNLSAADHSANTPTPANAATPASNPHLLPNSEPTAILNSVIAYIDEIVATINTTEQCVPLPFSTAPALASAHITKHARAMMDPEDADEDEDKECAENGTSTCYSEEVESDRSTSFKGLTSSIYSGMGECYGRNSRGRCADGVGVYSDCDDDYQNPLIYNDDKVVPLGYENETHEKLISRFCQGPGLWDRGCY</sequence>
<feature type="compositionally biased region" description="Low complexity" evidence="1">
    <location>
        <begin position="185"/>
        <end position="201"/>
    </location>
</feature>
<organism evidence="2 3">
    <name type="scientific">Aspergillus saccharolyticus JOP 1030-1</name>
    <dbReference type="NCBI Taxonomy" id="1450539"/>
    <lineage>
        <taxon>Eukaryota</taxon>
        <taxon>Fungi</taxon>
        <taxon>Dikarya</taxon>
        <taxon>Ascomycota</taxon>
        <taxon>Pezizomycotina</taxon>
        <taxon>Eurotiomycetes</taxon>
        <taxon>Eurotiomycetidae</taxon>
        <taxon>Eurotiales</taxon>
        <taxon>Aspergillaceae</taxon>
        <taxon>Aspergillus</taxon>
        <taxon>Aspergillus subgen. Circumdati</taxon>
    </lineage>
</organism>
<evidence type="ECO:0000256" key="1">
    <source>
        <dbReference type="SAM" id="MobiDB-lite"/>
    </source>
</evidence>
<feature type="region of interest" description="Disordered" evidence="1">
    <location>
        <begin position="184"/>
        <end position="203"/>
    </location>
</feature>
<reference evidence="2 3" key="1">
    <citation type="submission" date="2016-12" db="EMBL/GenBank/DDBJ databases">
        <title>The genomes of Aspergillus section Nigri reveals drivers in fungal speciation.</title>
        <authorList>
            <consortium name="DOE Joint Genome Institute"/>
            <person name="Vesth T.C."/>
            <person name="Nybo J."/>
            <person name="Theobald S."/>
            <person name="Brandl J."/>
            <person name="Frisvad J.C."/>
            <person name="Nielsen K.F."/>
            <person name="Lyhne E.K."/>
            <person name="Kogle M.E."/>
            <person name="Kuo A."/>
            <person name="Riley R."/>
            <person name="Clum A."/>
            <person name="Nolan M."/>
            <person name="Lipzen A."/>
            <person name="Salamov A."/>
            <person name="Henrissat B."/>
            <person name="Wiebenga A."/>
            <person name="De Vries R.P."/>
            <person name="Grigoriev I.V."/>
            <person name="Mortensen U.H."/>
            <person name="Andersen M.R."/>
            <person name="Baker S.E."/>
        </authorList>
    </citation>
    <scope>NUCLEOTIDE SEQUENCE [LARGE SCALE GENOMIC DNA]</scope>
    <source>
        <strain evidence="2 3">JOP 1030-1</strain>
    </source>
</reference>
<dbReference type="GeneID" id="37078346"/>
<keyword evidence="3" id="KW-1185">Reference proteome</keyword>
<accession>A0A318ZS93</accession>
<evidence type="ECO:0000313" key="2">
    <source>
        <dbReference type="EMBL" id="PYH49484.1"/>
    </source>
</evidence>
<evidence type="ECO:0000313" key="3">
    <source>
        <dbReference type="Proteomes" id="UP000248349"/>
    </source>
</evidence>
<dbReference type="AlphaFoldDB" id="A0A318ZS93"/>
<protein>
    <submittedName>
        <fullName evidence="2">Uncharacterized protein</fullName>
    </submittedName>
</protein>
<name>A0A318ZS93_9EURO</name>
<gene>
    <name evidence="2" type="ORF">BP01DRAFT_379055</name>
</gene>
<dbReference type="EMBL" id="KZ821219">
    <property type="protein sequence ID" value="PYH49484.1"/>
    <property type="molecule type" value="Genomic_DNA"/>
</dbReference>
<dbReference type="Proteomes" id="UP000248349">
    <property type="component" value="Unassembled WGS sequence"/>
</dbReference>
<dbReference type="RefSeq" id="XP_025435466.1">
    <property type="nucleotide sequence ID" value="XM_025577117.1"/>
</dbReference>
<proteinExistence type="predicted"/>